<accession>F2PSZ5</accession>
<dbReference type="PROSITE" id="PS50011">
    <property type="entry name" value="PROTEIN_KINASE_DOM"/>
    <property type="match status" value="1"/>
</dbReference>
<dbReference type="GO" id="GO:0004672">
    <property type="term" value="F:protein kinase activity"/>
    <property type="evidence" value="ECO:0007669"/>
    <property type="project" value="InterPro"/>
</dbReference>
<gene>
    <name evidence="2" type="ORF">TEQG_08679</name>
</gene>
<evidence type="ECO:0000313" key="3">
    <source>
        <dbReference type="Proteomes" id="UP000009169"/>
    </source>
</evidence>
<dbReference type="InterPro" id="IPR000719">
    <property type="entry name" value="Prot_kinase_dom"/>
</dbReference>
<dbReference type="GO" id="GO:0005524">
    <property type="term" value="F:ATP binding"/>
    <property type="evidence" value="ECO:0007669"/>
    <property type="project" value="InterPro"/>
</dbReference>
<protein>
    <submittedName>
        <fullName evidence="2">TKL protein kinase</fullName>
    </submittedName>
</protein>
<keyword evidence="2" id="KW-0808">Transferase</keyword>
<dbReference type="OrthoDB" id="4171594at2759"/>
<keyword evidence="2" id="KW-0418">Kinase</keyword>
<proteinExistence type="predicted"/>
<organism evidence="2 3">
    <name type="scientific">Trichophyton equinum (strain ATCC MYA-4606 / CBS 127.97)</name>
    <name type="common">Horse ringworm fungus</name>
    <dbReference type="NCBI Taxonomy" id="559882"/>
    <lineage>
        <taxon>Eukaryota</taxon>
        <taxon>Fungi</taxon>
        <taxon>Dikarya</taxon>
        <taxon>Ascomycota</taxon>
        <taxon>Pezizomycotina</taxon>
        <taxon>Eurotiomycetes</taxon>
        <taxon>Eurotiomycetidae</taxon>
        <taxon>Onygenales</taxon>
        <taxon>Arthrodermataceae</taxon>
        <taxon>Trichophyton</taxon>
    </lineage>
</organism>
<feature type="domain" description="Protein kinase" evidence="1">
    <location>
        <begin position="7"/>
        <end position="256"/>
    </location>
</feature>
<dbReference type="SMART" id="SM00220">
    <property type="entry name" value="S_TKc"/>
    <property type="match status" value="1"/>
</dbReference>
<dbReference type="VEuPathDB" id="FungiDB:TEQG_08679"/>
<dbReference type="Gene3D" id="1.10.510.10">
    <property type="entry name" value="Transferase(Phosphotransferase) domain 1"/>
    <property type="match status" value="1"/>
</dbReference>
<dbReference type="eggNOG" id="ENOG502SUB0">
    <property type="taxonomic scope" value="Eukaryota"/>
</dbReference>
<dbReference type="Proteomes" id="UP000009169">
    <property type="component" value="Unassembled WGS sequence"/>
</dbReference>
<dbReference type="EMBL" id="DS995736">
    <property type="protein sequence ID" value="EGE05013.1"/>
    <property type="molecule type" value="Genomic_DNA"/>
</dbReference>
<reference evidence="3" key="1">
    <citation type="journal article" date="2012" name="MBio">
        <title>Comparative genome analysis of Trichophyton rubrum and related dermatophytes reveals candidate genes involved in infection.</title>
        <authorList>
            <person name="Martinez D.A."/>
            <person name="Oliver B.G."/>
            <person name="Graeser Y."/>
            <person name="Goldberg J.M."/>
            <person name="Li W."/>
            <person name="Martinez-Rossi N.M."/>
            <person name="Monod M."/>
            <person name="Shelest E."/>
            <person name="Barton R.C."/>
            <person name="Birch E."/>
            <person name="Brakhage A.A."/>
            <person name="Chen Z."/>
            <person name="Gurr S.J."/>
            <person name="Heiman D."/>
            <person name="Heitman J."/>
            <person name="Kosti I."/>
            <person name="Rossi A."/>
            <person name="Saif S."/>
            <person name="Samalova M."/>
            <person name="Saunders C.W."/>
            <person name="Shea T."/>
            <person name="Summerbell R.C."/>
            <person name="Xu J."/>
            <person name="Young S."/>
            <person name="Zeng Q."/>
            <person name="Birren B.W."/>
            <person name="Cuomo C.A."/>
            <person name="White T.C."/>
        </authorList>
    </citation>
    <scope>NUCLEOTIDE SEQUENCE [LARGE SCALE GENOMIC DNA]</scope>
    <source>
        <strain evidence="3">ATCC MYA-4606 / CBS 127.97</strain>
    </source>
</reference>
<evidence type="ECO:0000313" key="2">
    <source>
        <dbReference type="EMBL" id="EGE05013.1"/>
    </source>
</evidence>
<sequence>MPPPLRVLTRGSILVGKHGQRYVLLDPLVQRKGKQCNVWSAIKQDNPIHQFVLKKPDDEDGHGWPDFTQEMEMQKLLYKSGYIRRMVDIIPPSSVIGIEPPIMGLEAFEKSLWTARLRRPFSLGEIRSIMRSIAIGLKQALTLMDAKYMPDLKMENILVNGFDNETPGSGEHLVTKIADLGMMRPPSQGPISAITYRSPEVYFKKPWTTATDIWSWGIVTELDHWVVKLINKDIRKKILRQSMSPQSCSRATAQCT</sequence>
<dbReference type="SUPFAM" id="SSF56112">
    <property type="entry name" value="Protein kinase-like (PK-like)"/>
    <property type="match status" value="1"/>
</dbReference>
<dbReference type="HOGENOM" id="CLU_1086616_0_0_1"/>
<dbReference type="InterPro" id="IPR011009">
    <property type="entry name" value="Kinase-like_dom_sf"/>
</dbReference>
<name>F2PSZ5_TRIEC</name>
<evidence type="ECO:0000259" key="1">
    <source>
        <dbReference type="PROSITE" id="PS50011"/>
    </source>
</evidence>
<dbReference type="AlphaFoldDB" id="F2PSZ5"/>
<keyword evidence="3" id="KW-1185">Reference proteome</keyword>
<dbReference type="Pfam" id="PF00069">
    <property type="entry name" value="Pkinase"/>
    <property type="match status" value="1"/>
</dbReference>